<evidence type="ECO:0000313" key="3">
    <source>
        <dbReference type="Proteomes" id="UP001597383"/>
    </source>
</evidence>
<gene>
    <name evidence="2" type="ORF">ACFSJF_19155</name>
</gene>
<dbReference type="GO" id="GO:0016740">
    <property type="term" value="F:transferase activity"/>
    <property type="evidence" value="ECO:0007669"/>
    <property type="project" value="UniProtKB-KW"/>
</dbReference>
<keyword evidence="3" id="KW-1185">Reference proteome</keyword>
<comment type="caution">
    <text evidence="2">The sequence shown here is derived from an EMBL/GenBank/DDBJ whole genome shotgun (WGS) entry which is preliminary data.</text>
</comment>
<dbReference type="EMBL" id="JBHUHQ010000033">
    <property type="protein sequence ID" value="MFD2046394.1"/>
    <property type="molecule type" value="Genomic_DNA"/>
</dbReference>
<proteinExistence type="predicted"/>
<protein>
    <submittedName>
        <fullName evidence="2">Glycosyl transferase</fullName>
    </submittedName>
</protein>
<dbReference type="Proteomes" id="UP001597383">
    <property type="component" value="Unassembled WGS sequence"/>
</dbReference>
<reference evidence="3" key="1">
    <citation type="journal article" date="2019" name="Int. J. Syst. Evol. Microbiol.">
        <title>The Global Catalogue of Microorganisms (GCM) 10K type strain sequencing project: providing services to taxonomists for standard genome sequencing and annotation.</title>
        <authorList>
            <consortium name="The Broad Institute Genomics Platform"/>
            <consortium name="The Broad Institute Genome Sequencing Center for Infectious Disease"/>
            <person name="Wu L."/>
            <person name="Ma J."/>
        </authorList>
    </citation>
    <scope>NUCLEOTIDE SEQUENCE [LARGE SCALE GENOMIC DNA]</scope>
    <source>
        <strain evidence="3">R28</strain>
    </source>
</reference>
<evidence type="ECO:0000256" key="1">
    <source>
        <dbReference type="SAM" id="Phobius"/>
    </source>
</evidence>
<feature type="transmembrane region" description="Helical" evidence="1">
    <location>
        <begin position="41"/>
        <end position="67"/>
    </location>
</feature>
<accession>A0ABW4W4X1</accession>
<keyword evidence="1" id="KW-0472">Membrane</keyword>
<organism evidence="2 3">
    <name type="scientific">Ornithinibacillus salinisoli</name>
    <dbReference type="NCBI Taxonomy" id="1848459"/>
    <lineage>
        <taxon>Bacteria</taxon>
        <taxon>Bacillati</taxon>
        <taxon>Bacillota</taxon>
        <taxon>Bacilli</taxon>
        <taxon>Bacillales</taxon>
        <taxon>Bacillaceae</taxon>
        <taxon>Ornithinibacillus</taxon>
    </lineage>
</organism>
<sequence length="71" mass="7937">MNRRSITYFILGILILLVSSPSGHSLVNIVYRNTNLTGEYVPILNGFIHSLMLIGILVFSVGIITYIKDNK</sequence>
<keyword evidence="1" id="KW-1133">Transmembrane helix</keyword>
<dbReference type="RefSeq" id="WP_377558371.1">
    <property type="nucleotide sequence ID" value="NZ_JBHUHQ010000033.1"/>
</dbReference>
<evidence type="ECO:0000313" key="2">
    <source>
        <dbReference type="EMBL" id="MFD2046394.1"/>
    </source>
</evidence>
<name>A0ABW4W4X1_9BACI</name>
<keyword evidence="2" id="KW-0808">Transferase</keyword>
<keyword evidence="1" id="KW-0812">Transmembrane</keyword>